<dbReference type="Proteomes" id="UP000515158">
    <property type="component" value="Unplaced"/>
</dbReference>
<evidence type="ECO:0000256" key="4">
    <source>
        <dbReference type="RuleBase" id="RU003690"/>
    </source>
</evidence>
<evidence type="ECO:0000313" key="6">
    <source>
        <dbReference type="Proteomes" id="UP000515158"/>
    </source>
</evidence>
<evidence type="ECO:0000313" key="7">
    <source>
        <dbReference type="RefSeq" id="XP_034240608.1"/>
    </source>
</evidence>
<keyword evidence="6" id="KW-1185">Reference proteome</keyword>
<feature type="chain" id="PRO_5028071104" evidence="5">
    <location>
        <begin position="17"/>
        <end position="546"/>
    </location>
</feature>
<reference evidence="7" key="1">
    <citation type="submission" date="2025-08" db="UniProtKB">
        <authorList>
            <consortium name="RefSeq"/>
        </authorList>
    </citation>
    <scope>IDENTIFICATION</scope>
    <source>
        <tissue evidence="7">Total insect</tissue>
    </source>
</reference>
<dbReference type="AlphaFoldDB" id="A0A6P8YL56"/>
<accession>A0A6P8YL56</accession>
<keyword evidence="3" id="KW-0326">Glycosidase</keyword>
<dbReference type="InParanoid" id="A0A6P8YL56"/>
<dbReference type="GO" id="GO:0005975">
    <property type="term" value="P:carbohydrate metabolic process"/>
    <property type="evidence" value="ECO:0007669"/>
    <property type="project" value="InterPro"/>
</dbReference>
<evidence type="ECO:0000256" key="5">
    <source>
        <dbReference type="SAM" id="SignalP"/>
    </source>
</evidence>
<dbReference type="Gene3D" id="3.20.20.80">
    <property type="entry name" value="Glycosidases"/>
    <property type="match status" value="1"/>
</dbReference>
<dbReference type="InterPro" id="IPR001360">
    <property type="entry name" value="Glyco_hydro_1"/>
</dbReference>
<dbReference type="PANTHER" id="PTHR10353">
    <property type="entry name" value="GLYCOSYL HYDROLASE"/>
    <property type="match status" value="1"/>
</dbReference>
<dbReference type="KEGG" id="tpal:117644934"/>
<protein>
    <submittedName>
        <fullName evidence="7">Myrosinase 1-like</fullName>
    </submittedName>
</protein>
<dbReference type="GO" id="GO:0008422">
    <property type="term" value="F:beta-glucosidase activity"/>
    <property type="evidence" value="ECO:0007669"/>
    <property type="project" value="TreeGrafter"/>
</dbReference>
<evidence type="ECO:0000256" key="3">
    <source>
        <dbReference type="ARBA" id="ARBA00023295"/>
    </source>
</evidence>
<feature type="signal peptide" evidence="5">
    <location>
        <begin position="1"/>
        <end position="16"/>
    </location>
</feature>
<dbReference type="SUPFAM" id="SSF51445">
    <property type="entry name" value="(Trans)glycosidases"/>
    <property type="match status" value="1"/>
</dbReference>
<dbReference type="PANTHER" id="PTHR10353:SF36">
    <property type="entry name" value="LP05116P"/>
    <property type="match status" value="1"/>
</dbReference>
<evidence type="ECO:0000256" key="2">
    <source>
        <dbReference type="ARBA" id="ARBA00022801"/>
    </source>
</evidence>
<dbReference type="PRINTS" id="PR00131">
    <property type="entry name" value="GLHYDRLASE1"/>
</dbReference>
<keyword evidence="5" id="KW-0732">Signal</keyword>
<dbReference type="InterPro" id="IPR017853">
    <property type="entry name" value="GH"/>
</dbReference>
<comment type="similarity">
    <text evidence="1 4">Belongs to the glycosyl hydrolase 1 family.</text>
</comment>
<dbReference type="RefSeq" id="XP_034240608.1">
    <property type="nucleotide sequence ID" value="XM_034384717.1"/>
</dbReference>
<name>A0A6P8YL56_THRPL</name>
<proteinExistence type="inferred from homology"/>
<dbReference type="OrthoDB" id="8189864at2759"/>
<organism evidence="7">
    <name type="scientific">Thrips palmi</name>
    <name type="common">Melon thrips</name>
    <dbReference type="NCBI Taxonomy" id="161013"/>
    <lineage>
        <taxon>Eukaryota</taxon>
        <taxon>Metazoa</taxon>
        <taxon>Ecdysozoa</taxon>
        <taxon>Arthropoda</taxon>
        <taxon>Hexapoda</taxon>
        <taxon>Insecta</taxon>
        <taxon>Pterygota</taxon>
        <taxon>Neoptera</taxon>
        <taxon>Paraneoptera</taxon>
        <taxon>Thysanoptera</taxon>
        <taxon>Terebrantia</taxon>
        <taxon>Thripoidea</taxon>
        <taxon>Thripidae</taxon>
        <taxon>Thrips</taxon>
    </lineage>
</organism>
<sequence>MLAVVVVTCLAVLASGRQADGLTLGEPGRASDKVGAALQDEDLYSIPQGFLLGAGVSACQAEGAWDADGKAESVLDRMAHVKNNPVFHSSPDVSSNHYHRYKEDLAMAKDMKFTSHRFSISWSRVLPKGDTSHVNQEGVRFYHDYIDEIKRLGMEPMVTMLHFDQPYTLEVETGGWTKPAMVDKYVEYAGFLFAEFGSKVKYWTTVNEPNMYCNYFPTVMNLSGLAPKDDMNIYKCMHNMVIAHMKTYRLYKEKYYKDQQGFVGTSALLWPSIPATTSAEDVVAADTFNTVFAGTVLHPLVYGDYPPLTRYIVDSRSKALGLAESRLPEFTPEEKEQLVGTTDFIALNVYSSFVAAYDLDGSGGEVTPALLGPIMDDMAFLKLSGGMASFNTTDASMMRTTLLWAWNAYHVPIVIAENGFGDMTGVGLRDSARSVYHSSNLRSLLQTMKQFDVKVIAYYVWALLDVFEFSAGYDERPFGLIQVDYKDASLKRTLKDSSQFFVEIGNTGRVPYIAPPLNSASGVQHVCSWLMLSISFLVVNSRFPYF</sequence>
<evidence type="ECO:0000256" key="1">
    <source>
        <dbReference type="ARBA" id="ARBA00010838"/>
    </source>
</evidence>
<dbReference type="GeneID" id="117644934"/>
<dbReference type="Pfam" id="PF00232">
    <property type="entry name" value="Glyco_hydro_1"/>
    <property type="match status" value="1"/>
</dbReference>
<keyword evidence="2" id="KW-0378">Hydrolase</keyword>
<gene>
    <name evidence="7" type="primary">LOC117644934</name>
</gene>